<dbReference type="GO" id="GO:0004180">
    <property type="term" value="F:carboxypeptidase activity"/>
    <property type="evidence" value="ECO:0007669"/>
    <property type="project" value="UniProtKB-KW"/>
</dbReference>
<dbReference type="Gene3D" id="3.40.50.10740">
    <property type="entry name" value="Class I glutamine amidotransferase-like"/>
    <property type="match status" value="1"/>
</dbReference>
<dbReference type="Proteomes" id="UP000032300">
    <property type="component" value="Chromosome"/>
</dbReference>
<evidence type="ECO:0000259" key="7">
    <source>
        <dbReference type="Pfam" id="PF17676"/>
    </source>
</evidence>
<dbReference type="AlphaFoldDB" id="A0A7U4JA10"/>
<comment type="similarity">
    <text evidence="1">Belongs to the peptidase S66 family.</text>
</comment>
<evidence type="ECO:0000313" key="9">
    <source>
        <dbReference type="Proteomes" id="UP000032300"/>
    </source>
</evidence>
<dbReference type="SUPFAM" id="SSF52317">
    <property type="entry name" value="Class I glutamine amidotransferase-like"/>
    <property type="match status" value="1"/>
</dbReference>
<evidence type="ECO:0000256" key="4">
    <source>
        <dbReference type="ARBA" id="ARBA00022801"/>
    </source>
</evidence>
<dbReference type="CDD" id="cd07025">
    <property type="entry name" value="Peptidase_S66"/>
    <property type="match status" value="1"/>
</dbReference>
<dbReference type="SUPFAM" id="SSF141986">
    <property type="entry name" value="LD-carboxypeptidase A C-terminal domain-like"/>
    <property type="match status" value="1"/>
</dbReference>
<evidence type="ECO:0000256" key="3">
    <source>
        <dbReference type="ARBA" id="ARBA00022670"/>
    </source>
</evidence>
<dbReference type="EMBL" id="CP010836">
    <property type="protein sequence ID" value="AJP73001.1"/>
    <property type="molecule type" value="Genomic_DNA"/>
</dbReference>
<evidence type="ECO:0000259" key="6">
    <source>
        <dbReference type="Pfam" id="PF02016"/>
    </source>
</evidence>
<dbReference type="OrthoDB" id="9807329at2"/>
<dbReference type="PANTHER" id="PTHR30237">
    <property type="entry name" value="MURAMOYLTETRAPEPTIDE CARBOXYPEPTIDASE"/>
    <property type="match status" value="1"/>
</dbReference>
<keyword evidence="3" id="KW-0645">Protease</keyword>
<dbReference type="PIRSF" id="PIRSF028757">
    <property type="entry name" value="LD-carboxypeptidase"/>
    <property type="match status" value="1"/>
</dbReference>
<proteinExistence type="inferred from homology"/>
<evidence type="ECO:0000313" key="8">
    <source>
        <dbReference type="EMBL" id="AJP73001.1"/>
    </source>
</evidence>
<dbReference type="InterPro" id="IPR040921">
    <property type="entry name" value="Peptidase_S66C"/>
</dbReference>
<evidence type="ECO:0000256" key="5">
    <source>
        <dbReference type="ARBA" id="ARBA00022825"/>
    </source>
</evidence>
<dbReference type="Pfam" id="PF17676">
    <property type="entry name" value="Peptidase_S66C"/>
    <property type="match status" value="1"/>
</dbReference>
<feature type="domain" description="LD-carboxypeptidase N-terminal" evidence="6">
    <location>
        <begin position="3"/>
        <end position="117"/>
    </location>
</feature>
<dbReference type="InterPro" id="IPR003507">
    <property type="entry name" value="S66_fam"/>
</dbReference>
<dbReference type="InterPro" id="IPR040449">
    <property type="entry name" value="Peptidase_S66_N"/>
</dbReference>
<dbReference type="Gene3D" id="3.50.30.60">
    <property type="entry name" value="LD-carboxypeptidase A C-terminal domain-like"/>
    <property type="match status" value="1"/>
</dbReference>
<dbReference type="Pfam" id="PF02016">
    <property type="entry name" value="Peptidase_S66"/>
    <property type="match status" value="1"/>
</dbReference>
<keyword evidence="9" id="KW-1185">Reference proteome</keyword>
<reference evidence="8 9" key="1">
    <citation type="journal article" date="2015" name="Int. J. Syst. Evol. Microbiol.">
        <title>Sphingomonas hengshuiensis sp. nov., isolated from lake wetland.</title>
        <authorList>
            <person name="Wei S."/>
            <person name="Wang T."/>
            <person name="Liu H."/>
            <person name="Zhang C."/>
            <person name="Guo J."/>
            <person name="Wang Q."/>
            <person name="Liang K."/>
            <person name="Zhang Z."/>
        </authorList>
    </citation>
    <scope>NUCLEOTIDE SEQUENCE [LARGE SCALE GENOMIC DNA]</scope>
    <source>
        <strain evidence="8 9">WHSC-8</strain>
    </source>
</reference>
<dbReference type="RefSeq" id="WP_044333647.1">
    <property type="nucleotide sequence ID" value="NZ_CP010836.1"/>
</dbReference>
<evidence type="ECO:0000256" key="1">
    <source>
        <dbReference type="ARBA" id="ARBA00010233"/>
    </source>
</evidence>
<keyword evidence="4" id="KW-0378">Hydrolase</keyword>
<keyword evidence="5" id="KW-0720">Serine protease</keyword>
<sequence length="278" mass="30472">MRIGVVAPARTVSRESSLRLAAFMALTYPDHDIVFHPQCYLEEGHFAGPDSVRAAAFLEFANDPAFDAIWFARGGYGSNRILDTVMPQLGPAARHKTYIGFSDMGFLLGALYARGIGRQAHGSMASSLGRNDKGESTGWVLGWLIDGDKSGLEPSLATDRRPAAAFNLSILTALIGTQWLPDLTDHVLMIEEVDEPLYRIDRMLFQMAHATQLKGIAGVRLGAVSAIKDNGEKEGTYSFGETIDQMIVRWCRDMNVPYLGRAEIGHVELNRVVPFGLS</sequence>
<keyword evidence="2 8" id="KW-0121">Carboxypeptidase</keyword>
<protein>
    <submittedName>
        <fullName evidence="8">Carboxypeptidase</fullName>
    </submittedName>
</protein>
<dbReference type="InterPro" id="IPR029062">
    <property type="entry name" value="Class_I_gatase-like"/>
</dbReference>
<accession>A0A7U4JA10</accession>
<gene>
    <name evidence="8" type="ORF">TS85_16175</name>
</gene>
<dbReference type="KEGG" id="sphi:TS85_16175"/>
<reference evidence="8 9" key="2">
    <citation type="submission" date="2015-02" db="EMBL/GenBank/DDBJ databases">
        <title>The complete genome of Sphingomonas hengshuiensis sp. WHSC-8 isolated from soil of Hengshui Lake.</title>
        <authorList>
            <person name="Wei S."/>
            <person name="Guo J."/>
            <person name="Su C."/>
            <person name="Wu R."/>
            <person name="Zhang Z."/>
            <person name="Liang K."/>
            <person name="Li H."/>
            <person name="Wang T."/>
            <person name="Liu H."/>
            <person name="Zhang C."/>
            <person name="Li Z."/>
            <person name="Wang Q."/>
            <person name="Meng J."/>
        </authorList>
    </citation>
    <scope>NUCLEOTIDE SEQUENCE [LARGE SCALE GENOMIC DNA]</scope>
    <source>
        <strain evidence="8 9">WHSC-8</strain>
    </source>
</reference>
<dbReference type="GO" id="GO:0006508">
    <property type="term" value="P:proteolysis"/>
    <property type="evidence" value="ECO:0007669"/>
    <property type="project" value="UniProtKB-KW"/>
</dbReference>
<name>A0A7U4JA10_9SPHN</name>
<dbReference type="InterPro" id="IPR027478">
    <property type="entry name" value="LdcA_N"/>
</dbReference>
<dbReference type="GO" id="GO:0008236">
    <property type="term" value="F:serine-type peptidase activity"/>
    <property type="evidence" value="ECO:0007669"/>
    <property type="project" value="UniProtKB-KW"/>
</dbReference>
<organism evidence="8 9">
    <name type="scientific">Sphingomonas hengshuiensis</name>
    <dbReference type="NCBI Taxonomy" id="1609977"/>
    <lineage>
        <taxon>Bacteria</taxon>
        <taxon>Pseudomonadati</taxon>
        <taxon>Pseudomonadota</taxon>
        <taxon>Alphaproteobacteria</taxon>
        <taxon>Sphingomonadales</taxon>
        <taxon>Sphingomonadaceae</taxon>
        <taxon>Sphingomonas</taxon>
    </lineage>
</organism>
<dbReference type="InterPro" id="IPR027461">
    <property type="entry name" value="Carboxypeptidase_A_C_sf"/>
</dbReference>
<feature type="domain" description="LD-carboxypeptidase C-terminal" evidence="7">
    <location>
        <begin position="167"/>
        <end position="277"/>
    </location>
</feature>
<evidence type="ECO:0000256" key="2">
    <source>
        <dbReference type="ARBA" id="ARBA00022645"/>
    </source>
</evidence>
<dbReference type="PANTHER" id="PTHR30237:SF2">
    <property type="entry name" value="MUREIN TETRAPEPTIDE CARBOXYPEPTIDASE"/>
    <property type="match status" value="1"/>
</dbReference>